<evidence type="ECO:0000256" key="3">
    <source>
        <dbReference type="RuleBase" id="RU004466"/>
    </source>
</evidence>
<dbReference type="AlphaFoldDB" id="A0AA38HP31"/>
<reference evidence="4" key="1">
    <citation type="journal article" date="2023" name="G3 (Bethesda)">
        <title>Whole genome assemblies of Zophobas morio and Tenebrio molitor.</title>
        <authorList>
            <person name="Kaur S."/>
            <person name="Stinson S.A."/>
            <person name="diCenzo G.C."/>
        </authorList>
    </citation>
    <scope>NUCLEOTIDE SEQUENCE</scope>
    <source>
        <strain evidence="4">QUZm001</strain>
    </source>
</reference>
<organism evidence="4 5">
    <name type="scientific">Zophobas morio</name>
    <dbReference type="NCBI Taxonomy" id="2755281"/>
    <lineage>
        <taxon>Eukaryota</taxon>
        <taxon>Metazoa</taxon>
        <taxon>Ecdysozoa</taxon>
        <taxon>Arthropoda</taxon>
        <taxon>Hexapoda</taxon>
        <taxon>Insecta</taxon>
        <taxon>Pterygota</taxon>
        <taxon>Neoptera</taxon>
        <taxon>Endopterygota</taxon>
        <taxon>Coleoptera</taxon>
        <taxon>Polyphaga</taxon>
        <taxon>Cucujiformia</taxon>
        <taxon>Tenebrionidae</taxon>
        <taxon>Zophobas</taxon>
    </lineage>
</organism>
<keyword evidence="1" id="KW-0479">Metal-binding</keyword>
<dbReference type="SUPFAM" id="SSF48576">
    <property type="entry name" value="Terpenoid synthases"/>
    <property type="match status" value="1"/>
</dbReference>
<dbReference type="GO" id="GO:0042811">
    <property type="term" value="P:pheromone biosynthetic process"/>
    <property type="evidence" value="ECO:0007669"/>
    <property type="project" value="UniProtKB-ARBA"/>
</dbReference>
<dbReference type="EMBL" id="JALNTZ010000009">
    <property type="protein sequence ID" value="KAJ3641200.1"/>
    <property type="molecule type" value="Genomic_DNA"/>
</dbReference>
<accession>A0AA38HP31</accession>
<dbReference type="GO" id="GO:0004659">
    <property type="term" value="F:prenyltransferase activity"/>
    <property type="evidence" value="ECO:0007669"/>
    <property type="project" value="InterPro"/>
</dbReference>
<keyword evidence="5" id="KW-1185">Reference proteome</keyword>
<evidence type="ECO:0000313" key="4">
    <source>
        <dbReference type="EMBL" id="KAJ3641200.1"/>
    </source>
</evidence>
<keyword evidence="2" id="KW-0460">Magnesium</keyword>
<dbReference type="Proteomes" id="UP001168821">
    <property type="component" value="Unassembled WGS sequence"/>
</dbReference>
<evidence type="ECO:0000313" key="5">
    <source>
        <dbReference type="Proteomes" id="UP001168821"/>
    </source>
</evidence>
<gene>
    <name evidence="4" type="ORF">Zmor_027715</name>
</gene>
<dbReference type="GO" id="GO:0008299">
    <property type="term" value="P:isoprenoid biosynthetic process"/>
    <property type="evidence" value="ECO:0007669"/>
    <property type="project" value="InterPro"/>
</dbReference>
<keyword evidence="3" id="KW-0808">Transferase</keyword>
<protein>
    <recommendedName>
        <fullName evidence="6">Geranylgeranyl pyrophosphate synthase</fullName>
    </recommendedName>
</protein>
<dbReference type="Pfam" id="PF00348">
    <property type="entry name" value="polyprenyl_synt"/>
    <property type="match status" value="1"/>
</dbReference>
<dbReference type="Gene3D" id="1.10.600.10">
    <property type="entry name" value="Farnesyl Diphosphate Synthase"/>
    <property type="match status" value="1"/>
</dbReference>
<evidence type="ECO:0000256" key="1">
    <source>
        <dbReference type="ARBA" id="ARBA00022723"/>
    </source>
</evidence>
<dbReference type="PANTHER" id="PTHR12001:SF44">
    <property type="entry name" value="GERANYLGERANYL PYROPHOSPHATE SYNTHASE"/>
    <property type="match status" value="1"/>
</dbReference>
<comment type="similarity">
    <text evidence="3">Belongs to the FPP/GGPP synthase family.</text>
</comment>
<comment type="caution">
    <text evidence="4">The sequence shown here is derived from an EMBL/GenBank/DDBJ whole genome shotgun (WGS) entry which is preliminary data.</text>
</comment>
<dbReference type="InterPro" id="IPR008949">
    <property type="entry name" value="Isoprenoid_synthase_dom_sf"/>
</dbReference>
<dbReference type="GO" id="GO:0046872">
    <property type="term" value="F:metal ion binding"/>
    <property type="evidence" value="ECO:0007669"/>
    <property type="project" value="UniProtKB-KW"/>
</dbReference>
<dbReference type="InterPro" id="IPR000092">
    <property type="entry name" value="Polyprenyl_synt"/>
</dbReference>
<evidence type="ECO:0000256" key="2">
    <source>
        <dbReference type="ARBA" id="ARBA00022842"/>
    </source>
</evidence>
<evidence type="ECO:0008006" key="6">
    <source>
        <dbReference type="Google" id="ProtNLM"/>
    </source>
</evidence>
<dbReference type="PANTHER" id="PTHR12001">
    <property type="entry name" value="GERANYLGERANYL PYROPHOSPHATE SYNTHASE"/>
    <property type="match status" value="1"/>
</dbReference>
<name>A0AA38HP31_9CUCU</name>
<dbReference type="CDD" id="cd00867">
    <property type="entry name" value="Trans_IPPS"/>
    <property type="match status" value="1"/>
</dbReference>
<sequence length="304" mass="34863">MSKTDMYNNQEDEKIVLQPFNHFKQLPPLDDFIAKIWAASNYWFQVPKDDLKKITILANKLVAAIYLIDDLTDNAQLRRGIVASHLVYGNSRAIYGSIYGAISAMAKFDELKVIDGFITLGLNLFQGQAMEMYFTRNGICPSEKEYQETVVKKTTSAISFSFLLQQIFARTHKTSDFEPFLVTLGLFFQICNDYISLTSRSYADLKTFGDDITEGIFTFPVIHGIRKRPEHHRLKDILKQRTTDQNLKLHFVKLLQEFGSFDYTLQTLAKLKHNCVEEMKKIGPNPEMENLLNDALNHIGALVM</sequence>
<proteinExistence type="inferred from homology"/>